<organism evidence="11 12">
    <name type="scientific">Psychrobacter coccoides</name>
    <dbReference type="NCBI Taxonomy" id="2818440"/>
    <lineage>
        <taxon>Bacteria</taxon>
        <taxon>Pseudomonadati</taxon>
        <taxon>Pseudomonadota</taxon>
        <taxon>Gammaproteobacteria</taxon>
        <taxon>Moraxellales</taxon>
        <taxon>Moraxellaceae</taxon>
        <taxon>Psychrobacter</taxon>
    </lineage>
</organism>
<keyword evidence="5 7" id="KW-0378">Hydrolase</keyword>
<dbReference type="RefSeq" id="WP_207992115.1">
    <property type="nucleotide sequence ID" value="NZ_JAGBKM010000022.1"/>
</dbReference>
<evidence type="ECO:0000256" key="6">
    <source>
        <dbReference type="ARBA" id="ARBA00022839"/>
    </source>
</evidence>
<evidence type="ECO:0000256" key="5">
    <source>
        <dbReference type="ARBA" id="ARBA00022801"/>
    </source>
</evidence>
<dbReference type="SUPFAM" id="SSF56300">
    <property type="entry name" value="Metallo-dependent phosphatases"/>
    <property type="match status" value="1"/>
</dbReference>
<dbReference type="Gene3D" id="3.60.21.10">
    <property type="match status" value="1"/>
</dbReference>
<dbReference type="GO" id="GO:0004527">
    <property type="term" value="F:exonuclease activity"/>
    <property type="evidence" value="ECO:0007669"/>
    <property type="project" value="UniProtKB-KW"/>
</dbReference>
<comment type="subunit">
    <text evidence="2 7">Heterodimer of SbcC and SbcD.</text>
</comment>
<gene>
    <name evidence="7" type="primary">sbcD</name>
    <name evidence="11" type="ORF">J3492_11065</name>
</gene>
<dbReference type="InterPro" id="IPR004593">
    <property type="entry name" value="SbcD"/>
</dbReference>
<comment type="function">
    <text evidence="7">SbcCD cleaves DNA hairpin structures. These structures can inhibit DNA replication and are intermediates in certain DNA recombination reactions. The complex acts as a 3'-&gt;5' double strand exonuclease that can open hairpins. It also has a 5' single-strand endonuclease activity.</text>
</comment>
<evidence type="ECO:0000256" key="7">
    <source>
        <dbReference type="RuleBase" id="RU363069"/>
    </source>
</evidence>
<feature type="compositionally biased region" description="Polar residues" evidence="8">
    <location>
        <begin position="377"/>
        <end position="391"/>
    </location>
</feature>
<dbReference type="PANTHER" id="PTHR30337">
    <property type="entry name" value="COMPONENT OF ATP-DEPENDENT DSDNA EXONUCLEASE"/>
    <property type="match status" value="1"/>
</dbReference>
<evidence type="ECO:0000259" key="10">
    <source>
        <dbReference type="Pfam" id="PF12320"/>
    </source>
</evidence>
<keyword evidence="6 7" id="KW-0269">Exonuclease</keyword>
<evidence type="ECO:0000256" key="3">
    <source>
        <dbReference type="ARBA" id="ARBA00013365"/>
    </source>
</evidence>
<dbReference type="Gene3D" id="3.30.160.720">
    <property type="match status" value="1"/>
</dbReference>
<keyword evidence="7" id="KW-0235">DNA replication</keyword>
<keyword evidence="7" id="KW-0233">DNA recombination</keyword>
<evidence type="ECO:0000313" key="12">
    <source>
        <dbReference type="Proteomes" id="UP000664554"/>
    </source>
</evidence>
<evidence type="ECO:0000256" key="4">
    <source>
        <dbReference type="ARBA" id="ARBA00022722"/>
    </source>
</evidence>
<feature type="domain" description="Calcineurin-like phosphoesterase" evidence="9">
    <location>
        <begin position="15"/>
        <end position="254"/>
    </location>
</feature>
<feature type="compositionally biased region" description="Basic and acidic residues" evidence="8">
    <location>
        <begin position="356"/>
        <end position="376"/>
    </location>
</feature>
<keyword evidence="12" id="KW-1185">Reference proteome</keyword>
<dbReference type="NCBIfam" id="TIGR00619">
    <property type="entry name" value="sbcd"/>
    <property type="match status" value="1"/>
</dbReference>
<name>A0ABS3NQP7_9GAMM</name>
<keyword evidence="4 7" id="KW-0540">Nuclease</keyword>
<dbReference type="EMBL" id="JAGBKM010000022">
    <property type="protein sequence ID" value="MBO1531747.1"/>
    <property type="molecule type" value="Genomic_DNA"/>
</dbReference>
<evidence type="ECO:0000313" key="11">
    <source>
        <dbReference type="EMBL" id="MBO1531747.1"/>
    </source>
</evidence>
<feature type="region of interest" description="Disordered" evidence="8">
    <location>
        <begin position="356"/>
        <end position="394"/>
    </location>
</feature>
<dbReference type="InterPro" id="IPR050535">
    <property type="entry name" value="DNA_Repair-Maintenance_Comp"/>
</dbReference>
<feature type="domain" description="Nuclease SbcCD subunit D C-terminal" evidence="10">
    <location>
        <begin position="417"/>
        <end position="512"/>
    </location>
</feature>
<dbReference type="Proteomes" id="UP000664554">
    <property type="component" value="Unassembled WGS sequence"/>
</dbReference>
<protein>
    <recommendedName>
        <fullName evidence="3 7">Nuclease SbcCD subunit D</fullName>
    </recommendedName>
</protein>
<dbReference type="InterPro" id="IPR029052">
    <property type="entry name" value="Metallo-depent_PP-like"/>
</dbReference>
<evidence type="ECO:0000256" key="8">
    <source>
        <dbReference type="SAM" id="MobiDB-lite"/>
    </source>
</evidence>
<comment type="similarity">
    <text evidence="1 7">Belongs to the SbcD family.</text>
</comment>
<dbReference type="InterPro" id="IPR004843">
    <property type="entry name" value="Calcineurin-like_PHP"/>
</dbReference>
<accession>A0ABS3NQP7</accession>
<proteinExistence type="inferred from homology"/>
<dbReference type="InterPro" id="IPR026843">
    <property type="entry name" value="SbcD_C"/>
</dbReference>
<reference evidence="11 12" key="1">
    <citation type="submission" date="2021-03" db="EMBL/GenBank/DDBJ databases">
        <authorList>
            <person name="Shang D.-D."/>
            <person name="Du Z.-J."/>
            <person name="Chen G.-J."/>
        </authorList>
    </citation>
    <scope>NUCLEOTIDE SEQUENCE [LARGE SCALE GENOMIC DNA]</scope>
    <source>
        <strain evidence="11 12">F1192</strain>
    </source>
</reference>
<dbReference type="Pfam" id="PF12320">
    <property type="entry name" value="SbcD_C"/>
    <property type="match status" value="1"/>
</dbReference>
<evidence type="ECO:0000259" key="9">
    <source>
        <dbReference type="Pfam" id="PF00149"/>
    </source>
</evidence>
<dbReference type="CDD" id="cd00840">
    <property type="entry name" value="MPP_Mre11_N"/>
    <property type="match status" value="1"/>
</dbReference>
<evidence type="ECO:0000256" key="1">
    <source>
        <dbReference type="ARBA" id="ARBA00010555"/>
    </source>
</evidence>
<dbReference type="InterPro" id="IPR041796">
    <property type="entry name" value="Mre11_N"/>
</dbReference>
<dbReference type="PANTHER" id="PTHR30337:SF0">
    <property type="entry name" value="NUCLEASE SBCCD SUBUNIT D"/>
    <property type="match status" value="1"/>
</dbReference>
<sequence>MLTPADTKSLPTNPLTILHTSDWHLGRRLYGRMRYDEFAAFLDWLETAISEQHVDVLIVAGDIFDTMTPSNRAQALYYEFLGRVSRSCCQHIVIVAGNHDSPTFLDAPSYVLKFLNVHVIGTACEDLNDEVLVLDDTDGTPHCIIAAVPYLRDRDVRSSSAGESMDSKDANVIKGIRAHYDDVASIAKSKQAQLIKSHQRHIPIIATGHLFAAGGTTTEDDGVRELYVGSLGKISADMFDEGFDYVALGHLHVPQRVGGRESIRYSGSPIAMGFGEARQQKQVLLIQFGAVKNEFSDKKPISNNTAAHTIASNVPQITSTVATIETSVEKAAKKVANQTSGFMDDLFGFDDSVDNEGRDKSNVDEHHVKQERKVDDLNSNDVDSKTTSPSAAASIPQRLHFDKSCQMQIASLPIPTFQRLAQVSGDLQSIQQAIDSTTQSLDDTESVWLEVIYTGDELVSELREHIQAMVDGLPCEVLKIKNTRTYNKVLNQQQTSETLQDLDEEEVFERCLLLNEVADEQKNALREAYQQIIYNLRHEDTQAE</sequence>
<dbReference type="Pfam" id="PF00149">
    <property type="entry name" value="Metallophos"/>
    <property type="match status" value="1"/>
</dbReference>
<evidence type="ECO:0000256" key="2">
    <source>
        <dbReference type="ARBA" id="ARBA00011322"/>
    </source>
</evidence>
<keyword evidence="7" id="KW-0255">Endonuclease</keyword>
<comment type="caution">
    <text evidence="11">The sequence shown here is derived from an EMBL/GenBank/DDBJ whole genome shotgun (WGS) entry which is preliminary data.</text>
</comment>